<evidence type="ECO:0000313" key="2">
    <source>
        <dbReference type="Proteomes" id="UP000535543"/>
    </source>
</evidence>
<reference evidence="1 2" key="1">
    <citation type="submission" date="2019-05" db="EMBL/GenBank/DDBJ databases">
        <authorList>
            <person name="Lee S.D."/>
        </authorList>
    </citation>
    <scope>NUCLEOTIDE SEQUENCE [LARGE SCALE GENOMIC DNA]</scope>
    <source>
        <strain evidence="1 2">YC2-7</strain>
    </source>
</reference>
<reference evidence="1 2" key="2">
    <citation type="submission" date="2020-06" db="EMBL/GenBank/DDBJ databases">
        <title>Antribacter stalactiti gen. nov., sp. nov., a new member of the family Nacardiaceae isolated from a cave.</title>
        <authorList>
            <person name="Kim I.S."/>
        </authorList>
    </citation>
    <scope>NUCLEOTIDE SEQUENCE [LARGE SCALE GENOMIC DNA]</scope>
    <source>
        <strain evidence="1 2">YC2-7</strain>
    </source>
</reference>
<name>A0A848KHG4_9NOCA</name>
<proteinExistence type="predicted"/>
<dbReference type="InterPro" id="IPR023393">
    <property type="entry name" value="START-like_dom_sf"/>
</dbReference>
<dbReference type="AlphaFoldDB" id="A0A848KHG4"/>
<dbReference type="CDD" id="cd07812">
    <property type="entry name" value="SRPBCC"/>
    <property type="match status" value="1"/>
</dbReference>
<gene>
    <name evidence="1" type="ORF">FGL95_21420</name>
</gene>
<keyword evidence="2" id="KW-1185">Reference proteome</keyword>
<comment type="caution">
    <text evidence="1">The sequence shown here is derived from an EMBL/GenBank/DDBJ whole genome shotgun (WGS) entry which is preliminary data.</text>
</comment>
<dbReference type="EMBL" id="VCQU01000008">
    <property type="protein sequence ID" value="NMN97601.1"/>
    <property type="molecule type" value="Genomic_DNA"/>
</dbReference>
<dbReference type="Proteomes" id="UP000535543">
    <property type="component" value="Unassembled WGS sequence"/>
</dbReference>
<dbReference type="InterPro" id="IPR019587">
    <property type="entry name" value="Polyketide_cyclase/dehydratase"/>
</dbReference>
<sequence>MVHVHHTGTAAVPHTFAWDYISDFRNAEDWLFGITKLDVVGDIPFGPGAVYEGGMKLGPKTLGAVFNVETWEPPSLLTFGYVSGFEVRSKWQLKALGEEEFELEVDVHYELPGGIAGRALGKIIEPFVILAVRHSDTTLRKKLEHRYADSPSR</sequence>
<evidence type="ECO:0000313" key="1">
    <source>
        <dbReference type="EMBL" id="NMN97601.1"/>
    </source>
</evidence>
<dbReference type="Pfam" id="PF10604">
    <property type="entry name" value="Polyketide_cyc2"/>
    <property type="match status" value="1"/>
</dbReference>
<dbReference type="Gene3D" id="3.30.530.20">
    <property type="match status" value="1"/>
</dbReference>
<organism evidence="1 2">
    <name type="scientific">Antrihabitans stalactiti</name>
    <dbReference type="NCBI Taxonomy" id="2584121"/>
    <lineage>
        <taxon>Bacteria</taxon>
        <taxon>Bacillati</taxon>
        <taxon>Actinomycetota</taxon>
        <taxon>Actinomycetes</taxon>
        <taxon>Mycobacteriales</taxon>
        <taxon>Nocardiaceae</taxon>
        <taxon>Antrihabitans</taxon>
    </lineage>
</organism>
<protein>
    <submittedName>
        <fullName evidence="1">SRPBCC family protein</fullName>
    </submittedName>
</protein>
<dbReference type="SUPFAM" id="SSF55961">
    <property type="entry name" value="Bet v1-like"/>
    <property type="match status" value="1"/>
</dbReference>
<accession>A0A848KHG4</accession>